<dbReference type="SUPFAM" id="SSF55729">
    <property type="entry name" value="Acyl-CoA N-acyltransferases (Nat)"/>
    <property type="match status" value="1"/>
</dbReference>
<sequence length="134" mass="15743">MENIKVIHKFPRPTQYNELRKSVGWNPLQTSKVKLGLENSTYCICIEKEDILIGFGRIVGDGATIFYIQDLMINPLYQKQNIGTLIMNKLMDYINNHCDDNSFIGLIALNESDKFYKQFGFTYHKNNNFYRYKL</sequence>
<feature type="domain" description="N-acetyltransferase" evidence="1">
    <location>
        <begin position="2"/>
        <end position="134"/>
    </location>
</feature>
<dbReference type="PANTHER" id="PTHR43233">
    <property type="entry name" value="FAMILY N-ACETYLTRANSFERASE, PUTATIVE (AFU_ORTHOLOGUE AFUA_6G03350)-RELATED"/>
    <property type="match status" value="1"/>
</dbReference>
<proteinExistence type="predicted"/>
<dbReference type="EMBL" id="JAIKTU010000015">
    <property type="protein sequence ID" value="MBY0756973.1"/>
    <property type="molecule type" value="Genomic_DNA"/>
</dbReference>
<dbReference type="PROSITE" id="PS51186">
    <property type="entry name" value="GNAT"/>
    <property type="match status" value="1"/>
</dbReference>
<dbReference type="InterPro" id="IPR000182">
    <property type="entry name" value="GNAT_dom"/>
</dbReference>
<dbReference type="InterPro" id="IPR016181">
    <property type="entry name" value="Acyl_CoA_acyltransferase"/>
</dbReference>
<evidence type="ECO:0000259" key="1">
    <source>
        <dbReference type="PROSITE" id="PS51186"/>
    </source>
</evidence>
<accession>A0ABS7L1L7</accession>
<name>A0ABS7L1L7_CLOSR</name>
<reference evidence="3 4" key="1">
    <citation type="journal article" date="2021" name="Cell Host Microbe">
        <title>in vivo commensal control of Clostridioides difficile virulence.</title>
        <authorList>
            <person name="Girinathan B.P."/>
            <person name="Dibenedetto N."/>
            <person name="Worley J.N."/>
            <person name="Peltier J."/>
            <person name="Arrieta-Ortiz M.L."/>
            <person name="Rupa Christinal Immanuel S."/>
            <person name="Lavin R."/>
            <person name="Delaney M.L."/>
            <person name="Cummins C."/>
            <person name="Hoffmann M."/>
            <person name="Luo Y."/>
            <person name="Gonzalez-Escalona N."/>
            <person name="Allard M."/>
            <person name="Onderdonk A.B."/>
            <person name="Gerber G.K."/>
            <person name="Sonenshein A.L."/>
            <person name="Baliga N."/>
            <person name="Dupuy B."/>
            <person name="Bry L."/>
        </authorList>
    </citation>
    <scope>NUCLEOTIDE SEQUENCE [LARGE SCALE GENOMIC DNA]</scope>
    <source>
        <strain evidence="3 4">DSM 599</strain>
    </source>
</reference>
<dbReference type="EMBL" id="JAIKTU010000015">
    <property type="protein sequence ID" value="MBY0756949.1"/>
    <property type="molecule type" value="Genomic_DNA"/>
</dbReference>
<gene>
    <name evidence="2" type="ORF">K5V21_16005</name>
    <name evidence="3" type="ORF">K5V21_16125</name>
</gene>
<evidence type="ECO:0000313" key="3">
    <source>
        <dbReference type="EMBL" id="MBY0756973.1"/>
    </source>
</evidence>
<comment type="caution">
    <text evidence="3">The sequence shown here is derived from an EMBL/GenBank/DDBJ whole genome shotgun (WGS) entry which is preliminary data.</text>
</comment>
<dbReference type="RefSeq" id="WP_221862156.1">
    <property type="nucleotide sequence ID" value="NZ_JAIKTU010000015.1"/>
</dbReference>
<dbReference type="Proteomes" id="UP001299068">
    <property type="component" value="Unassembled WGS sequence"/>
</dbReference>
<dbReference type="Pfam" id="PF13673">
    <property type="entry name" value="Acetyltransf_10"/>
    <property type="match status" value="1"/>
</dbReference>
<dbReference type="CDD" id="cd04301">
    <property type="entry name" value="NAT_SF"/>
    <property type="match status" value="1"/>
</dbReference>
<organism evidence="3 4">
    <name type="scientific">Clostridium sardiniense</name>
    <name type="common">Clostridium absonum</name>
    <dbReference type="NCBI Taxonomy" id="29369"/>
    <lineage>
        <taxon>Bacteria</taxon>
        <taxon>Bacillati</taxon>
        <taxon>Bacillota</taxon>
        <taxon>Clostridia</taxon>
        <taxon>Eubacteriales</taxon>
        <taxon>Clostridiaceae</taxon>
        <taxon>Clostridium</taxon>
    </lineage>
</organism>
<dbReference type="InterPro" id="IPR053144">
    <property type="entry name" value="Acetyltransferase_Butenolide"/>
</dbReference>
<evidence type="ECO:0000313" key="4">
    <source>
        <dbReference type="Proteomes" id="UP001299068"/>
    </source>
</evidence>
<protein>
    <submittedName>
        <fullName evidence="3">GNAT family N-acetyltransferase</fullName>
    </submittedName>
</protein>
<evidence type="ECO:0000313" key="2">
    <source>
        <dbReference type="EMBL" id="MBY0756949.1"/>
    </source>
</evidence>
<keyword evidence="4" id="KW-1185">Reference proteome</keyword>
<dbReference type="Gene3D" id="3.40.630.30">
    <property type="match status" value="1"/>
</dbReference>
<dbReference type="PANTHER" id="PTHR43233:SF1">
    <property type="entry name" value="FAMILY N-ACETYLTRANSFERASE, PUTATIVE (AFU_ORTHOLOGUE AFUA_6G03350)-RELATED"/>
    <property type="match status" value="1"/>
</dbReference>